<name>A0A432XK69_9GAMM</name>
<dbReference type="RefSeq" id="WP_092836691.1">
    <property type="nucleotide sequence ID" value="NZ_FPCF01000001.1"/>
</dbReference>
<proteinExistence type="predicted"/>
<evidence type="ECO:0000313" key="5">
    <source>
        <dbReference type="Proteomes" id="UP000286985"/>
    </source>
</evidence>
<feature type="domain" description="DUF6701" evidence="3">
    <location>
        <begin position="760"/>
        <end position="1351"/>
    </location>
</feature>
<gene>
    <name evidence="4" type="ORF">CWE24_01010</name>
</gene>
<dbReference type="OrthoDB" id="9790247at2"/>
<evidence type="ECO:0000259" key="3">
    <source>
        <dbReference type="Pfam" id="PF20419"/>
    </source>
</evidence>
<keyword evidence="2" id="KW-0732">Signal</keyword>
<reference evidence="5" key="1">
    <citation type="journal article" date="2018" name="Front. Microbiol.">
        <title>Genome-Based Analysis Reveals the Taxonomy and Diversity of the Family Idiomarinaceae.</title>
        <authorList>
            <person name="Liu Y."/>
            <person name="Lai Q."/>
            <person name="Shao Z."/>
        </authorList>
    </citation>
    <scope>NUCLEOTIDE SEQUENCE [LARGE SCALE GENOMIC DNA]</scope>
    <source>
        <strain evidence="5">908033</strain>
    </source>
</reference>
<organism evidence="4 5">
    <name type="scientific">Pseudidiomarina donghaiensis</name>
    <dbReference type="NCBI Taxonomy" id="519452"/>
    <lineage>
        <taxon>Bacteria</taxon>
        <taxon>Pseudomonadati</taxon>
        <taxon>Pseudomonadota</taxon>
        <taxon>Gammaproteobacteria</taxon>
        <taxon>Alteromonadales</taxon>
        <taxon>Idiomarinaceae</taxon>
        <taxon>Pseudidiomarina</taxon>
    </lineage>
</organism>
<feature type="signal peptide" evidence="2">
    <location>
        <begin position="1"/>
        <end position="22"/>
    </location>
</feature>
<protein>
    <recommendedName>
        <fullName evidence="3">DUF6701 domain-containing protein</fullName>
    </recommendedName>
</protein>
<evidence type="ECO:0000256" key="2">
    <source>
        <dbReference type="SAM" id="SignalP"/>
    </source>
</evidence>
<feature type="compositionally biased region" description="Gly residues" evidence="1">
    <location>
        <begin position="390"/>
        <end position="400"/>
    </location>
</feature>
<feature type="region of interest" description="Disordered" evidence="1">
    <location>
        <begin position="381"/>
        <end position="405"/>
    </location>
</feature>
<accession>A0A432XK69</accession>
<sequence length="1353" mass="140348">MGFYKHLSWLVLVLLLSCPVSAATYNLKQQVPTGCNQKGNNPVICPNGLTLQWGDIIDATQVLEINVSGDVNLQNAQINVGNANSVIINATGNITTGWQFRIHGSLNAGGTITVDGQSEFIGDLEATTINALNASNNLYQGNLIASNSISLGYQSSVSGSLQGGTIDTNSNTTISGSISGSDITFGSQNTVTGPITGTNSVTLLSQGSIFSSAINSNGPVTIYSQTTINGNVSGSDVVPFFDGSQYQGSNVVINGNVTATNNFVLPSSSQLTGNVTAGSVLIRATSSDIEGDVIASGNVIIESGSGVTGNAAGQNIELQDSAAYITDNAVAEDTITIGWSGSIGGDASATTIDNNSGNPDSVAGNEYCTDSDSTVDPTHAFACSPPGSAGDPGGGGGGSGPPDQCQLFNELAGYGIVGSNGFESGGGSQINNNDIVDETGNGGNTPTPSGSIDTVDLEFPPLDPDVFPIFNGSGTLQNNTNIAPGTYGTIRTQGNNALSSTSGGGTYYIEQITFSTNSNTLTLGPGDYFIKSITLGNNTSINISTSGPVRLFIRDGVSGGNDNSFNSGGNVGDLVVYLYEGADFVIGNYCNSGNNCPEFTFNGLIYSPYETSDIEFGNNTNFQGGALTAGTVTVGQNTEITYSPQTQADVNAAAGCEPEPAAVNHYRILHPTRMVSCLAAPIEIIACANADCSETFDDTVALSATASVSGSTWLGGAITASTAETSEWQFTNGSGSGQLRNTTGGVTAISLTNEVPPATNAVQCYDSTGVSATGCNVEFVNAGLVFTAPDGVSAITSSHAGLDFPILLRAVETNTLTGACEARVQGEQSVNVGLECTNPLTCQAGQSFLANGSSIPLNDNGTTITSAPVSLTFDANGSAPITANYSDVGQLRLHASLNLAENTGNGNPAATLVGTSVNDFVVRPHTLVARALDDAGDLWTTTTNTGAGFKAAGEDFTFIIQSLNANGNPTPNFGNEIGGSENVTASYDSMAYPVIPGDTWSSSKLTITAPFVDDPDYAGALRTGGARWREAGTPNILPALVGNNYLGAGNVLQQVASPIGRFYPDRFELASSSVTNACSVSGFTYMGQPNIAVQFSVRAVNTLGVVTQNYQSDVYDNTAVLALAAANTSPLDTSADAFATRLVAPLTGAWIRGEYDNLGSIATFNRLATEATDGPYTSARLGLRVTTEMDNRDFLVSSLTTQQGMAAQLSGVLELRYGRMVLENTYGPENEPLPVVMRAEYWDGSRFLLNDLDSCTATTATSLNIVENPNALTTTAAGVDSDLLTGELLPESLYWTPPSPTATGEFLFEYQTDSWLEYPWLDENGASHRFPRATAGFGQYRGNDRVIFWIERQ</sequence>
<evidence type="ECO:0000313" key="4">
    <source>
        <dbReference type="EMBL" id="RUO49123.1"/>
    </source>
</evidence>
<dbReference type="Pfam" id="PF20419">
    <property type="entry name" value="DUF6701"/>
    <property type="match status" value="1"/>
</dbReference>
<dbReference type="EMBL" id="PIPU01000001">
    <property type="protein sequence ID" value="RUO49123.1"/>
    <property type="molecule type" value="Genomic_DNA"/>
</dbReference>
<dbReference type="InterPro" id="IPR046524">
    <property type="entry name" value="DUF6701"/>
</dbReference>
<comment type="caution">
    <text evidence="4">The sequence shown here is derived from an EMBL/GenBank/DDBJ whole genome shotgun (WGS) entry which is preliminary data.</text>
</comment>
<dbReference type="STRING" id="519452.SAMN04488139_0336"/>
<dbReference type="Proteomes" id="UP000286985">
    <property type="component" value="Unassembled WGS sequence"/>
</dbReference>
<evidence type="ECO:0000256" key="1">
    <source>
        <dbReference type="SAM" id="MobiDB-lite"/>
    </source>
</evidence>
<dbReference type="PROSITE" id="PS51257">
    <property type="entry name" value="PROKAR_LIPOPROTEIN"/>
    <property type="match status" value="1"/>
</dbReference>
<keyword evidence="5" id="KW-1185">Reference proteome</keyword>
<feature type="chain" id="PRO_5019313734" description="DUF6701 domain-containing protein" evidence="2">
    <location>
        <begin position="23"/>
        <end position="1353"/>
    </location>
</feature>